<sequence>MGWITEVKTVPQAAPQRHTVVICAGHSNRDPGAVAHGYTEAGIVAEFRNLVSDELAELGIRHLTDGEGVDNWPLSDAVQIAAEASLAVEFHCNAASPAATGVETLSRSHNQRLGSRLCHAIADTLGIPNRGAKPETAGQHHRLAFVSDGGGIIVELFFLTHKQDLAAYLAGKRGLAKEVARVLADAARAS</sequence>
<keyword evidence="3" id="KW-0378">Hydrolase</keyword>
<evidence type="ECO:0000256" key="1">
    <source>
        <dbReference type="ARBA" id="ARBA00001561"/>
    </source>
</evidence>
<dbReference type="Pfam" id="PF01520">
    <property type="entry name" value="Amidase_3"/>
    <property type="match status" value="1"/>
</dbReference>
<dbReference type="EC" id="3.5.1.28" evidence="2"/>
<dbReference type="SUPFAM" id="SSF53187">
    <property type="entry name" value="Zn-dependent exopeptidases"/>
    <property type="match status" value="1"/>
</dbReference>
<gene>
    <name evidence="5" type="ORF">MKP05_09495</name>
</gene>
<evidence type="ECO:0000313" key="6">
    <source>
        <dbReference type="Proteomes" id="UP001202117"/>
    </source>
</evidence>
<dbReference type="InterPro" id="IPR002508">
    <property type="entry name" value="MurNAc-LAA_cat"/>
</dbReference>
<comment type="catalytic activity">
    <reaction evidence="1">
        <text>Hydrolyzes the link between N-acetylmuramoyl residues and L-amino acid residues in certain cell-wall glycopeptides.</text>
        <dbReference type="EC" id="3.5.1.28"/>
    </reaction>
</comment>
<name>A0ABS9RU51_9GAMM</name>
<dbReference type="PANTHER" id="PTHR30404:SF0">
    <property type="entry name" value="N-ACETYLMURAMOYL-L-ALANINE AMIDASE AMIC"/>
    <property type="match status" value="1"/>
</dbReference>
<dbReference type="InterPro" id="IPR050695">
    <property type="entry name" value="N-acetylmuramoyl_amidase_3"/>
</dbReference>
<proteinExistence type="predicted"/>
<dbReference type="RefSeq" id="WP_240568072.1">
    <property type="nucleotide sequence ID" value="NZ_JAKVPY010000009.1"/>
</dbReference>
<dbReference type="Gene3D" id="3.40.630.40">
    <property type="entry name" value="Zn-dependent exopeptidases"/>
    <property type="match status" value="1"/>
</dbReference>
<evidence type="ECO:0000259" key="4">
    <source>
        <dbReference type="Pfam" id="PF01520"/>
    </source>
</evidence>
<dbReference type="EMBL" id="JAKVPY010000009">
    <property type="protein sequence ID" value="MCH4563363.1"/>
    <property type="molecule type" value="Genomic_DNA"/>
</dbReference>
<dbReference type="Proteomes" id="UP001202117">
    <property type="component" value="Unassembled WGS sequence"/>
</dbReference>
<dbReference type="PANTHER" id="PTHR30404">
    <property type="entry name" value="N-ACETYLMURAMOYL-L-ALANINE AMIDASE"/>
    <property type="match status" value="1"/>
</dbReference>
<dbReference type="CDD" id="cd02696">
    <property type="entry name" value="MurNAc-LAA"/>
    <property type="match status" value="1"/>
</dbReference>
<keyword evidence="6" id="KW-1185">Reference proteome</keyword>
<protein>
    <recommendedName>
        <fullName evidence="2">N-acetylmuramoyl-L-alanine amidase</fullName>
        <ecNumber evidence="2">3.5.1.28</ecNumber>
    </recommendedName>
</protein>
<organism evidence="5 6">
    <name type="scientific">Halomonas flagellata</name>
    <dbReference type="NCBI Taxonomy" id="2920385"/>
    <lineage>
        <taxon>Bacteria</taxon>
        <taxon>Pseudomonadati</taxon>
        <taxon>Pseudomonadota</taxon>
        <taxon>Gammaproteobacteria</taxon>
        <taxon>Oceanospirillales</taxon>
        <taxon>Halomonadaceae</taxon>
        <taxon>Halomonas</taxon>
    </lineage>
</organism>
<comment type="caution">
    <text evidence="5">The sequence shown here is derived from an EMBL/GenBank/DDBJ whole genome shotgun (WGS) entry which is preliminary data.</text>
</comment>
<accession>A0ABS9RU51</accession>
<reference evidence="5 6" key="1">
    <citation type="submission" date="2022-02" db="EMBL/GenBank/DDBJ databases">
        <title>Halomonas fukangensis sp. nov., a halophilic bacterium isolated from a bulk soil of Kalidium foliatum at Fukang.</title>
        <authorList>
            <person name="Huang Y."/>
        </authorList>
    </citation>
    <scope>NUCLEOTIDE SEQUENCE [LARGE SCALE GENOMIC DNA]</scope>
    <source>
        <strain evidence="5 6">EGI 63088</strain>
    </source>
</reference>
<feature type="domain" description="MurNAc-LAA" evidence="4">
    <location>
        <begin position="20"/>
        <end position="169"/>
    </location>
</feature>
<evidence type="ECO:0000256" key="2">
    <source>
        <dbReference type="ARBA" id="ARBA00011901"/>
    </source>
</evidence>
<evidence type="ECO:0000256" key="3">
    <source>
        <dbReference type="ARBA" id="ARBA00022801"/>
    </source>
</evidence>
<evidence type="ECO:0000313" key="5">
    <source>
        <dbReference type="EMBL" id="MCH4563363.1"/>
    </source>
</evidence>